<dbReference type="RefSeq" id="XP_020113592.1">
    <property type="nucleotide sequence ID" value="XM_020258003.1"/>
</dbReference>
<evidence type="ECO:0000256" key="4">
    <source>
        <dbReference type="ARBA" id="ARBA00023163"/>
    </source>
</evidence>
<evidence type="ECO:0000256" key="3">
    <source>
        <dbReference type="ARBA" id="ARBA00023125"/>
    </source>
</evidence>
<reference evidence="9" key="1">
    <citation type="journal article" date="2015" name="Nat. Genet.">
        <title>The pineapple genome and the evolution of CAM photosynthesis.</title>
        <authorList>
            <person name="Ming R."/>
            <person name="VanBuren R."/>
            <person name="Wai C.M."/>
            <person name="Tang H."/>
            <person name="Schatz M.C."/>
            <person name="Bowers J.E."/>
            <person name="Lyons E."/>
            <person name="Wang M.L."/>
            <person name="Chen J."/>
            <person name="Biggers E."/>
            <person name="Zhang J."/>
            <person name="Huang L."/>
            <person name="Zhang L."/>
            <person name="Miao W."/>
            <person name="Zhang J."/>
            <person name="Ye Z."/>
            <person name="Miao C."/>
            <person name="Lin Z."/>
            <person name="Wang H."/>
            <person name="Zhou H."/>
            <person name="Yim W.C."/>
            <person name="Priest H.D."/>
            <person name="Zheng C."/>
            <person name="Woodhouse M."/>
            <person name="Edger P.P."/>
            <person name="Guyot R."/>
            <person name="Guo H.B."/>
            <person name="Guo H."/>
            <person name="Zheng G."/>
            <person name="Singh R."/>
            <person name="Sharma A."/>
            <person name="Min X."/>
            <person name="Zheng Y."/>
            <person name="Lee H."/>
            <person name="Gurtowski J."/>
            <person name="Sedlazeck F.J."/>
            <person name="Harkess A."/>
            <person name="McKain M.R."/>
            <person name="Liao Z."/>
            <person name="Fang J."/>
            <person name="Liu J."/>
            <person name="Zhang X."/>
            <person name="Zhang Q."/>
            <person name="Hu W."/>
            <person name="Qin Y."/>
            <person name="Wang K."/>
            <person name="Chen L.Y."/>
            <person name="Shirley N."/>
            <person name="Lin Y.R."/>
            <person name="Liu L.Y."/>
            <person name="Hernandez A.G."/>
            <person name="Wright C.L."/>
            <person name="Bulone V."/>
            <person name="Tuskan G.A."/>
            <person name="Heath K."/>
            <person name="Zee F."/>
            <person name="Moore P.H."/>
            <person name="Sunkar R."/>
            <person name="Leebens-Mack J.H."/>
            <person name="Mockler T."/>
            <person name="Bennetzen J.L."/>
            <person name="Freeling M."/>
            <person name="Sankoff D."/>
            <person name="Paterson A.H."/>
            <person name="Zhu X."/>
            <person name="Yang X."/>
            <person name="Smith J.A."/>
            <person name="Cushman J.C."/>
            <person name="Paull R.E."/>
            <person name="Yu Q."/>
        </authorList>
    </citation>
    <scope>NUCLEOTIDE SEQUENCE [LARGE SCALE GENOMIC DNA]</scope>
    <source>
        <strain evidence="9">cv. F153</strain>
    </source>
</reference>
<dbReference type="InterPro" id="IPR016177">
    <property type="entry name" value="DNA-bd_dom_sf"/>
</dbReference>
<keyword evidence="9" id="KW-1185">Reference proteome</keyword>
<dbReference type="SUPFAM" id="SSF54171">
    <property type="entry name" value="DNA-binding domain"/>
    <property type="match status" value="1"/>
</dbReference>
<dbReference type="GO" id="GO:0005634">
    <property type="term" value="C:nucleus"/>
    <property type="evidence" value="ECO:0007669"/>
    <property type="project" value="UniProtKB-SubCell"/>
</dbReference>
<dbReference type="Proteomes" id="UP000515123">
    <property type="component" value="Linkage group 23"/>
</dbReference>
<evidence type="ECO:0000259" key="8">
    <source>
        <dbReference type="PROSITE" id="PS51032"/>
    </source>
</evidence>
<dbReference type="InterPro" id="IPR036955">
    <property type="entry name" value="AP2/ERF_dom_sf"/>
</dbReference>
<dbReference type="AlphaFoldDB" id="A0A6P5H0I5"/>
<evidence type="ECO:0000256" key="7">
    <source>
        <dbReference type="SAM" id="MobiDB-lite"/>
    </source>
</evidence>
<dbReference type="InterPro" id="IPR001471">
    <property type="entry name" value="AP2/ERF_dom"/>
</dbReference>
<evidence type="ECO:0000313" key="10">
    <source>
        <dbReference type="RefSeq" id="XP_020113592.1"/>
    </source>
</evidence>
<feature type="domain" description="AP2/ERF" evidence="8">
    <location>
        <begin position="33"/>
        <end position="97"/>
    </location>
</feature>
<dbReference type="GO" id="GO:0003677">
    <property type="term" value="F:DNA binding"/>
    <property type="evidence" value="ECO:0007669"/>
    <property type="project" value="UniProtKB-KW"/>
</dbReference>
<evidence type="ECO:0000256" key="6">
    <source>
        <dbReference type="ARBA" id="ARBA00037973"/>
    </source>
</evidence>
<keyword evidence="4" id="KW-0804">Transcription</keyword>
<proteinExistence type="inferred from homology"/>
<dbReference type="SMART" id="SM00380">
    <property type="entry name" value="AP2"/>
    <property type="match status" value="1"/>
</dbReference>
<dbReference type="GO" id="GO:0003700">
    <property type="term" value="F:DNA-binding transcription factor activity"/>
    <property type="evidence" value="ECO:0007669"/>
    <property type="project" value="InterPro"/>
</dbReference>
<gene>
    <name evidence="10" type="primary">LOC109727818</name>
</gene>
<comment type="subcellular location">
    <subcellularLocation>
        <location evidence="1">Nucleus</location>
    </subcellularLocation>
</comment>
<evidence type="ECO:0000256" key="2">
    <source>
        <dbReference type="ARBA" id="ARBA00023015"/>
    </source>
</evidence>
<comment type="similarity">
    <text evidence="6">Belongs to the AP2/ERF transcription factor family. AP2 subfamily.</text>
</comment>
<reference evidence="10" key="2">
    <citation type="submission" date="2025-08" db="UniProtKB">
        <authorList>
            <consortium name="RefSeq"/>
        </authorList>
    </citation>
    <scope>IDENTIFICATION</scope>
    <source>
        <tissue evidence="10">Leaf</tissue>
    </source>
</reference>
<sequence length="144" mass="16141">MIQMISQICSQVVAAMTHHHHQIAEPPQPTKKSWRGPQPRSSKYRGLLSQNWPVGITCMDCGKQVHLGGFDTAYAAARAYDCAAITFRGVDADINFNAKDYEEDLKKMSNLTTEKFVQPLRRQSTGSSRGSWKFRGVTLHKCGK</sequence>
<dbReference type="PANTHER" id="PTHR32467:SF118">
    <property type="entry name" value="ETHYLENE-RESPONSIVE TRANSCRIPTION FACTOR RAP2-7"/>
    <property type="match status" value="1"/>
</dbReference>
<name>A0A6P5H0I5_ANACO</name>
<evidence type="ECO:0000256" key="1">
    <source>
        <dbReference type="ARBA" id="ARBA00004123"/>
    </source>
</evidence>
<evidence type="ECO:0000256" key="5">
    <source>
        <dbReference type="ARBA" id="ARBA00023242"/>
    </source>
</evidence>
<dbReference type="GeneID" id="109727818"/>
<dbReference type="Gene3D" id="3.30.730.10">
    <property type="entry name" value="AP2/ERF domain"/>
    <property type="match status" value="1"/>
</dbReference>
<keyword evidence="2" id="KW-0805">Transcription regulation</keyword>
<feature type="region of interest" description="Disordered" evidence="7">
    <location>
        <begin position="19"/>
        <end position="42"/>
    </location>
</feature>
<evidence type="ECO:0000313" key="9">
    <source>
        <dbReference type="Proteomes" id="UP000515123"/>
    </source>
</evidence>
<accession>A0A6P5H0I5</accession>
<keyword evidence="5" id="KW-0539">Nucleus</keyword>
<keyword evidence="3" id="KW-0238">DNA-binding</keyword>
<dbReference type="PANTHER" id="PTHR32467">
    <property type="entry name" value="AP2-LIKE ETHYLENE-RESPONSIVE TRANSCRIPTION FACTOR"/>
    <property type="match status" value="1"/>
</dbReference>
<protein>
    <submittedName>
        <fullName evidence="10">Floral homeotic protein APETALA 2-like isoform X2</fullName>
    </submittedName>
</protein>
<organism evidence="9 10">
    <name type="scientific">Ananas comosus</name>
    <name type="common">Pineapple</name>
    <name type="synonym">Ananas ananas</name>
    <dbReference type="NCBI Taxonomy" id="4615"/>
    <lineage>
        <taxon>Eukaryota</taxon>
        <taxon>Viridiplantae</taxon>
        <taxon>Streptophyta</taxon>
        <taxon>Embryophyta</taxon>
        <taxon>Tracheophyta</taxon>
        <taxon>Spermatophyta</taxon>
        <taxon>Magnoliopsida</taxon>
        <taxon>Liliopsida</taxon>
        <taxon>Poales</taxon>
        <taxon>Bromeliaceae</taxon>
        <taxon>Bromelioideae</taxon>
        <taxon>Ananas</taxon>
    </lineage>
</organism>
<dbReference type="PROSITE" id="PS51032">
    <property type="entry name" value="AP2_ERF"/>
    <property type="match status" value="1"/>
</dbReference>